<dbReference type="CDD" id="cd05930">
    <property type="entry name" value="A_NRPS"/>
    <property type="match status" value="1"/>
</dbReference>
<evidence type="ECO:0000256" key="1">
    <source>
        <dbReference type="ARBA" id="ARBA00001957"/>
    </source>
</evidence>
<feature type="domain" description="ABC transporter" evidence="14">
    <location>
        <begin position="1382"/>
        <end position="1604"/>
    </location>
</feature>
<dbReference type="Gene3D" id="2.30.38.10">
    <property type="entry name" value="Luciferase, Domain 3"/>
    <property type="match status" value="1"/>
</dbReference>
<dbReference type="EMBL" id="AP017928">
    <property type="protein sequence ID" value="BBA36442.1"/>
    <property type="molecule type" value="Genomic_DNA"/>
</dbReference>
<comment type="similarity">
    <text evidence="3">Belongs to the ATP-dependent AMP-binding enzyme family.</text>
</comment>
<keyword evidence="15" id="KW-0436">Ligase</keyword>
<keyword evidence="9" id="KW-0547">Nucleotide-binding</keyword>
<dbReference type="FunFam" id="1.10.1200.10:FF:000005">
    <property type="entry name" value="Nonribosomal peptide synthetase 1"/>
    <property type="match status" value="1"/>
</dbReference>
<dbReference type="InterPro" id="IPR044894">
    <property type="entry name" value="TubC_N_sf"/>
</dbReference>
<dbReference type="FunFam" id="3.40.50.12780:FF:000012">
    <property type="entry name" value="Non-ribosomal peptide synthetase"/>
    <property type="match status" value="1"/>
</dbReference>
<dbReference type="InterPro" id="IPR025110">
    <property type="entry name" value="AMP-bd_C"/>
</dbReference>
<keyword evidence="4" id="KW-0813">Transport</keyword>
<dbReference type="InterPro" id="IPR009081">
    <property type="entry name" value="PP-bd_ACP"/>
</dbReference>
<dbReference type="Gene3D" id="1.10.10.1830">
    <property type="entry name" value="Non-ribosomal peptide synthase, adenylation domain"/>
    <property type="match status" value="1"/>
</dbReference>
<dbReference type="InterPro" id="IPR010071">
    <property type="entry name" value="AA_adenyl_dom"/>
</dbReference>
<dbReference type="GO" id="GO:0031177">
    <property type="term" value="F:phosphopantetheine binding"/>
    <property type="evidence" value="ECO:0007669"/>
    <property type="project" value="InterPro"/>
</dbReference>
<keyword evidence="6" id="KW-0536">Nodulation</keyword>
<dbReference type="GO" id="GO:0005737">
    <property type="term" value="C:cytoplasm"/>
    <property type="evidence" value="ECO:0007669"/>
    <property type="project" value="TreeGrafter"/>
</dbReference>
<evidence type="ECO:0000256" key="10">
    <source>
        <dbReference type="ARBA" id="ARBA00022840"/>
    </source>
</evidence>
<gene>
    <name evidence="15" type="ORF">sS8_4512</name>
</gene>
<dbReference type="SMART" id="SM00382">
    <property type="entry name" value="AAA"/>
    <property type="match status" value="1"/>
</dbReference>
<keyword evidence="5" id="KW-0596">Phosphopantetheine</keyword>
<evidence type="ECO:0000256" key="12">
    <source>
        <dbReference type="ARBA" id="ARBA00023136"/>
    </source>
</evidence>
<evidence type="ECO:0000256" key="9">
    <source>
        <dbReference type="ARBA" id="ARBA00022741"/>
    </source>
</evidence>
<comment type="cofactor">
    <cofactor evidence="1">
        <name>pantetheine 4'-phosphate</name>
        <dbReference type="ChEBI" id="CHEBI:47942"/>
    </cofactor>
</comment>
<dbReference type="GO" id="GO:0016874">
    <property type="term" value="F:ligase activity"/>
    <property type="evidence" value="ECO:0007669"/>
    <property type="project" value="UniProtKB-KW"/>
</dbReference>
<dbReference type="SUPFAM" id="SSF52777">
    <property type="entry name" value="CoA-dependent acyltransferases"/>
    <property type="match status" value="2"/>
</dbReference>
<dbReference type="PROSITE" id="PS00012">
    <property type="entry name" value="PHOSPHOPANTETHEINE"/>
    <property type="match status" value="1"/>
</dbReference>
<dbReference type="NCBIfam" id="TIGR01733">
    <property type="entry name" value="AA-adenyl-dom"/>
    <property type="match status" value="1"/>
</dbReference>
<dbReference type="FunFam" id="3.40.50.300:FF:000589">
    <property type="entry name" value="ABC transporter, ATP-binding subunit"/>
    <property type="match status" value="1"/>
</dbReference>
<dbReference type="Gene3D" id="3.30.559.10">
    <property type="entry name" value="Chloramphenicol acetyltransferase-like domain"/>
    <property type="match status" value="1"/>
</dbReference>
<dbReference type="GO" id="GO:0005524">
    <property type="term" value="F:ATP binding"/>
    <property type="evidence" value="ECO:0007669"/>
    <property type="project" value="UniProtKB-KW"/>
</dbReference>
<dbReference type="InterPro" id="IPR003439">
    <property type="entry name" value="ABC_transporter-like_ATP-bd"/>
</dbReference>
<dbReference type="SUPFAM" id="SSF52540">
    <property type="entry name" value="P-loop containing nucleoside triphosphate hydrolases"/>
    <property type="match status" value="1"/>
</dbReference>
<dbReference type="Pfam" id="PF00005">
    <property type="entry name" value="ABC_tran"/>
    <property type="match status" value="1"/>
</dbReference>
<evidence type="ECO:0000313" key="16">
    <source>
        <dbReference type="Proteomes" id="UP000266313"/>
    </source>
</evidence>
<dbReference type="Pfam" id="PF00550">
    <property type="entry name" value="PP-binding"/>
    <property type="match status" value="1"/>
</dbReference>
<keyword evidence="11" id="KW-1278">Translocase</keyword>
<dbReference type="FunFam" id="3.30.300.30:FF:000010">
    <property type="entry name" value="Enterobactin synthetase component F"/>
    <property type="match status" value="1"/>
</dbReference>
<dbReference type="PANTHER" id="PTHR45527">
    <property type="entry name" value="NONRIBOSOMAL PEPTIDE SYNTHETASE"/>
    <property type="match status" value="1"/>
</dbReference>
<evidence type="ECO:0000256" key="4">
    <source>
        <dbReference type="ARBA" id="ARBA00022448"/>
    </source>
</evidence>
<dbReference type="InterPro" id="IPR003593">
    <property type="entry name" value="AAA+_ATPase"/>
</dbReference>
<dbReference type="InterPro" id="IPR001031">
    <property type="entry name" value="Thioesterase"/>
</dbReference>
<dbReference type="InterPro" id="IPR036736">
    <property type="entry name" value="ACP-like_sf"/>
</dbReference>
<evidence type="ECO:0000259" key="13">
    <source>
        <dbReference type="PROSITE" id="PS50075"/>
    </source>
</evidence>
<dbReference type="OrthoDB" id="9803968at2"/>
<dbReference type="InterPro" id="IPR001242">
    <property type="entry name" value="Condensation_dom"/>
</dbReference>
<dbReference type="PROSITE" id="PS50075">
    <property type="entry name" value="CARRIER"/>
    <property type="match status" value="1"/>
</dbReference>
<evidence type="ECO:0000259" key="14">
    <source>
        <dbReference type="PROSITE" id="PS50893"/>
    </source>
</evidence>
<dbReference type="PROSITE" id="PS50893">
    <property type="entry name" value="ABC_TRANSPORTER_2"/>
    <property type="match status" value="1"/>
</dbReference>
<dbReference type="InterPro" id="IPR020806">
    <property type="entry name" value="PKS_PP-bd"/>
</dbReference>
<dbReference type="InterPro" id="IPR029058">
    <property type="entry name" value="AB_hydrolase_fold"/>
</dbReference>
<dbReference type="PANTHER" id="PTHR45527:SF1">
    <property type="entry name" value="FATTY ACID SYNTHASE"/>
    <property type="match status" value="1"/>
</dbReference>
<dbReference type="KEGG" id="mmai:sS8_4512"/>
<evidence type="ECO:0000313" key="15">
    <source>
        <dbReference type="EMBL" id="BBA36442.1"/>
    </source>
</evidence>
<feature type="domain" description="Carrier" evidence="13">
    <location>
        <begin position="1026"/>
        <end position="1102"/>
    </location>
</feature>
<evidence type="ECO:0000256" key="11">
    <source>
        <dbReference type="ARBA" id="ARBA00022967"/>
    </source>
</evidence>
<dbReference type="FunFam" id="2.30.38.10:FF:000001">
    <property type="entry name" value="Non-ribosomal peptide synthetase PvdI"/>
    <property type="match status" value="1"/>
</dbReference>
<evidence type="ECO:0000256" key="7">
    <source>
        <dbReference type="ARBA" id="ARBA00022475"/>
    </source>
</evidence>
<dbReference type="Proteomes" id="UP000266313">
    <property type="component" value="Chromosome"/>
</dbReference>
<keyword evidence="12" id="KW-0472">Membrane</keyword>
<dbReference type="CDD" id="cd03230">
    <property type="entry name" value="ABC_DR_subfamily_A"/>
    <property type="match status" value="1"/>
</dbReference>
<dbReference type="GO" id="GO:0016887">
    <property type="term" value="F:ATP hydrolysis activity"/>
    <property type="evidence" value="ECO:0007669"/>
    <property type="project" value="InterPro"/>
</dbReference>
<dbReference type="Pfam" id="PF13193">
    <property type="entry name" value="AMP-binding_C"/>
    <property type="match status" value="1"/>
</dbReference>
<dbReference type="Gene3D" id="3.40.50.980">
    <property type="match status" value="2"/>
</dbReference>
<dbReference type="FunFam" id="3.40.50.980:FF:000001">
    <property type="entry name" value="Non-ribosomal peptide synthetase"/>
    <property type="match status" value="1"/>
</dbReference>
<evidence type="ECO:0000256" key="6">
    <source>
        <dbReference type="ARBA" id="ARBA00022458"/>
    </source>
</evidence>
<dbReference type="InterPro" id="IPR006162">
    <property type="entry name" value="Ppantetheine_attach_site"/>
</dbReference>
<organism evidence="15 16">
    <name type="scientific">Methylocaldum marinum</name>
    <dbReference type="NCBI Taxonomy" id="1432792"/>
    <lineage>
        <taxon>Bacteria</taxon>
        <taxon>Pseudomonadati</taxon>
        <taxon>Pseudomonadota</taxon>
        <taxon>Gammaproteobacteria</taxon>
        <taxon>Methylococcales</taxon>
        <taxon>Methylococcaceae</taxon>
        <taxon>Methylocaldum</taxon>
    </lineage>
</organism>
<dbReference type="SUPFAM" id="SSF56801">
    <property type="entry name" value="Acetyl-CoA synthetase-like"/>
    <property type="match status" value="1"/>
</dbReference>
<dbReference type="GO" id="GO:0005886">
    <property type="term" value="C:plasma membrane"/>
    <property type="evidence" value="ECO:0007669"/>
    <property type="project" value="UniProtKB-SubCell"/>
</dbReference>
<sequence>MKNLLARLIKQGTRLSATADGDLKIQTGNRALSDQDKEALKEHKAAIVAFLDGGKLACLSYPQERLWFLEQMGYGFQYNLPGIGHIDGALDVPALQRAIEFVVARHESLRTLFVTLEGIAAQHILPRMAMPFEQLDLSRLDDRERGEARRRHVQAFIEQPFDLERGPLIRALLIGLSDSRHVLAFCMHHIISDGWSMRVLLRDLSAAYDAYRLGRKPDMPPLKLQYSGYALWQRETLTDAKLAGELEYWKARLTGYSNLDMPLDYTRPARLSGAGAITDFVVSQDLAQRIKQICRARNTTPFTLFMAAVYVLLRKYSGQTDICMGMPVANRNHPDLENIVGFFVNTLVMRLNPADGPDPSLDALLESVHRTIVDGQDHQNLPIEKVLEFLQPERDLGRSPIFQVLINYTPLGAGKFEFGNCTIEPAFEFESRSAKFELTFTYNEFEDGRAGVAVEYASDLFHSGTIAAMCARLERIIDAFAASPEAPLSALELVTADERRQVLETWNRTEAAYPDDACLHELFGRRARATGKHIAVAYGDERLSYAELDRKSDRLAAYLQKRGVTADSPVGLCVPRSPELIVAILGILKAGGAYLPLDPEYPAQRLEAMLADSSVPLVLTMGEAARSLTRLARPGGCELLELDTLAAELAAIREQPRPVADPQRLAYMIYTSGSTGQPKGVMVEHRSVVNHNRAVMAAYHLVAGDKVLQFSSVSFDIFVEEVFPTLLVGATLVMMDGRKFTDPDYLCEILRRHEVTVINLPTAYWQTLAERRLSGSGLRLAVVGGEKLDSGAVRKWRQANPAVRLINTYGPTETTVISTLFEIGDATDLSRPIPIGAPIANTRVYILDRDLKPVPVGMPGELYIAGTGLARGYWGNPDLTRERFLENPFEPGRRMYRTGDLARWLPDGTIAYLGRVDHQVKIRGFRVELGEIESALSALPEVTSAAAVVVTPRSGGSRLVAYYTSEETAVDGELLREQLRKRLPDYMLPAGIFRLEAMPLTPGGKIDRKRLEQKPVELDAGNHYAAPQTPVEQQLARIWEEVLGRERVGLNDNFFEIGGHSLLSVQLANKVNQLLPSASISVVDIIRYPTVRELAGRIDSGGGKPAGSPYVAGLRDSVPAFIIPGMPGLADGYHQLATVIGECGPVYGLQMKGYGGSEPARSVEDMAAHNIALIRDIKPGGSIRLYAHSYGGTVVYEMLRQLRDTEIRVDDVVLIDCGIIRRLGQIDVPSVTVFCKAIFENAGIDPAAHEKSIVAILANTPYPAWKTQLAELLHKVMGIAPDYFLDLWNVVETSLSVDYRYPHGRLPYRPTLVIAEESQSWLKPNCWDDYYDSVRVVHARGAHMSVITEPYCSEWVNRLRSGPGGEGAATRQSGVSPGQTLFSIRDLEKKYRKVTAVDGISFDIRAGACFGLLGPNGAGKTTTVEMLEGIIRPTSGSIHFCGRPLDAEYRKRIGIQFQQTALQNHLTVRETLQLFRSLYRTGPAPDALIAACSLQEFADRDSGKLSGGQRQRLLLAIALVNDPDVVFLDEPTTGLDPQARRHFWELIGEIKKRGKTIVLTTHYMEEAEQLCDEIAIMDHGRILVQDAPAALMRRHFDGIAIRLPAGSGLAERSEFPYPVTKVGDTLEFVTPDVEQAIGHLLQHQVPFEGLQVAAPNLEDLYLKLTGHSLRA</sequence>
<dbReference type="CDD" id="cd19531">
    <property type="entry name" value="LCL_NRPS-like"/>
    <property type="match status" value="1"/>
</dbReference>
<dbReference type="InterPro" id="IPR045851">
    <property type="entry name" value="AMP-bd_C_sf"/>
</dbReference>
<dbReference type="RefSeq" id="WP_119631605.1">
    <property type="nucleotide sequence ID" value="NZ_AP017928.1"/>
</dbReference>
<proteinExistence type="inferred from homology"/>
<dbReference type="Pfam" id="PF00501">
    <property type="entry name" value="AMP-binding"/>
    <property type="match status" value="1"/>
</dbReference>
<dbReference type="InterPro" id="IPR020845">
    <property type="entry name" value="AMP-binding_CS"/>
</dbReference>
<dbReference type="SUPFAM" id="SSF53474">
    <property type="entry name" value="alpha/beta-Hydrolases"/>
    <property type="match status" value="1"/>
</dbReference>
<comment type="subcellular location">
    <subcellularLocation>
        <location evidence="2">Cell membrane</location>
    </subcellularLocation>
</comment>
<dbReference type="InterPro" id="IPR023213">
    <property type="entry name" value="CAT-like_dom_sf"/>
</dbReference>
<evidence type="ECO:0000256" key="3">
    <source>
        <dbReference type="ARBA" id="ARBA00006432"/>
    </source>
</evidence>
<dbReference type="Gene3D" id="3.30.559.30">
    <property type="entry name" value="Nonribosomal peptide synthetase, condensation domain"/>
    <property type="match status" value="1"/>
</dbReference>
<dbReference type="SUPFAM" id="SSF47336">
    <property type="entry name" value="ACP-like"/>
    <property type="match status" value="1"/>
</dbReference>
<accession>A0A250KXW5</accession>
<dbReference type="GO" id="GO:0043041">
    <property type="term" value="P:amino acid activation for nonribosomal peptide biosynthetic process"/>
    <property type="evidence" value="ECO:0007669"/>
    <property type="project" value="TreeGrafter"/>
</dbReference>
<reference evidence="15 16" key="1">
    <citation type="submission" date="2016-12" db="EMBL/GenBank/DDBJ databases">
        <title>Genome sequencing of Methylocaldum marinum.</title>
        <authorList>
            <person name="Takeuchi M."/>
            <person name="Kamagata Y."/>
            <person name="Hiraoka S."/>
            <person name="Oshima K."/>
            <person name="Hattori M."/>
            <person name="Iwasaki W."/>
        </authorList>
    </citation>
    <scope>NUCLEOTIDE SEQUENCE [LARGE SCALE GENOMIC DNA]</scope>
    <source>
        <strain evidence="15 16">S8</strain>
    </source>
</reference>
<dbReference type="GO" id="GO:0044550">
    <property type="term" value="P:secondary metabolite biosynthetic process"/>
    <property type="evidence" value="ECO:0007669"/>
    <property type="project" value="UniProtKB-ARBA"/>
</dbReference>
<dbReference type="PROSITE" id="PS00211">
    <property type="entry name" value="ABC_TRANSPORTER_1"/>
    <property type="match status" value="1"/>
</dbReference>
<dbReference type="PROSITE" id="PS00455">
    <property type="entry name" value="AMP_BINDING"/>
    <property type="match status" value="1"/>
</dbReference>
<evidence type="ECO:0000256" key="5">
    <source>
        <dbReference type="ARBA" id="ARBA00022450"/>
    </source>
</evidence>
<keyword evidence="7" id="KW-1003">Cell membrane</keyword>
<dbReference type="InterPro" id="IPR000873">
    <property type="entry name" value="AMP-dep_synth/lig_dom"/>
</dbReference>
<keyword evidence="8" id="KW-0597">Phosphoprotein</keyword>
<evidence type="ECO:0000256" key="2">
    <source>
        <dbReference type="ARBA" id="ARBA00004236"/>
    </source>
</evidence>
<evidence type="ECO:0000256" key="8">
    <source>
        <dbReference type="ARBA" id="ARBA00022553"/>
    </source>
</evidence>
<dbReference type="Pfam" id="PF00668">
    <property type="entry name" value="Condensation"/>
    <property type="match status" value="1"/>
</dbReference>
<keyword evidence="16" id="KW-1185">Reference proteome</keyword>
<keyword evidence="10" id="KW-0067">ATP-binding</keyword>
<dbReference type="Gene3D" id="1.10.1200.10">
    <property type="entry name" value="ACP-like"/>
    <property type="match status" value="1"/>
</dbReference>
<dbReference type="SMART" id="SM00823">
    <property type="entry name" value="PKS_PP"/>
    <property type="match status" value="1"/>
</dbReference>
<dbReference type="Gene3D" id="3.30.300.30">
    <property type="match status" value="1"/>
</dbReference>
<dbReference type="InterPro" id="IPR017871">
    <property type="entry name" value="ABC_transporter-like_CS"/>
</dbReference>
<dbReference type="Gene3D" id="3.40.50.300">
    <property type="entry name" value="P-loop containing nucleotide triphosphate hydrolases"/>
    <property type="match status" value="1"/>
</dbReference>
<name>A0A250KXW5_9GAMM</name>
<dbReference type="InterPro" id="IPR027417">
    <property type="entry name" value="P-loop_NTPase"/>
</dbReference>
<dbReference type="Pfam" id="PF00975">
    <property type="entry name" value="Thioesterase"/>
    <property type="match status" value="1"/>
</dbReference>
<protein>
    <submittedName>
        <fullName evidence="15">Long-chain-fatty-acid-CoA ligase</fullName>
    </submittedName>
</protein>
<dbReference type="Gene3D" id="3.40.50.1820">
    <property type="entry name" value="alpha/beta hydrolase"/>
    <property type="match status" value="1"/>
</dbReference>